<gene>
    <name evidence="1" type="ORF">Patl1_05204</name>
</gene>
<dbReference type="Proteomes" id="UP001164250">
    <property type="component" value="Chromosome 3"/>
</dbReference>
<name>A0ACC1BWV6_9ROSI</name>
<keyword evidence="2" id="KW-1185">Reference proteome</keyword>
<dbReference type="EMBL" id="CM047899">
    <property type="protein sequence ID" value="KAJ0103419.1"/>
    <property type="molecule type" value="Genomic_DNA"/>
</dbReference>
<evidence type="ECO:0000313" key="1">
    <source>
        <dbReference type="EMBL" id="KAJ0103419.1"/>
    </source>
</evidence>
<comment type="caution">
    <text evidence="1">The sequence shown here is derived from an EMBL/GenBank/DDBJ whole genome shotgun (WGS) entry which is preliminary data.</text>
</comment>
<proteinExistence type="predicted"/>
<reference evidence="2" key="1">
    <citation type="journal article" date="2023" name="G3 (Bethesda)">
        <title>Genome assembly and association tests identify interacting loci associated with vigor, precocity, and sex in interspecific pistachio rootstocks.</title>
        <authorList>
            <person name="Palmer W."/>
            <person name="Jacygrad E."/>
            <person name="Sagayaradj S."/>
            <person name="Cavanaugh K."/>
            <person name="Han R."/>
            <person name="Bertier L."/>
            <person name="Beede B."/>
            <person name="Kafkas S."/>
            <person name="Golino D."/>
            <person name="Preece J."/>
            <person name="Michelmore R."/>
        </authorList>
    </citation>
    <scope>NUCLEOTIDE SEQUENCE [LARGE SCALE GENOMIC DNA]</scope>
</reference>
<accession>A0ACC1BWV6</accession>
<organism evidence="1 2">
    <name type="scientific">Pistacia atlantica</name>
    <dbReference type="NCBI Taxonomy" id="434234"/>
    <lineage>
        <taxon>Eukaryota</taxon>
        <taxon>Viridiplantae</taxon>
        <taxon>Streptophyta</taxon>
        <taxon>Embryophyta</taxon>
        <taxon>Tracheophyta</taxon>
        <taxon>Spermatophyta</taxon>
        <taxon>Magnoliopsida</taxon>
        <taxon>eudicotyledons</taxon>
        <taxon>Gunneridae</taxon>
        <taxon>Pentapetalae</taxon>
        <taxon>rosids</taxon>
        <taxon>malvids</taxon>
        <taxon>Sapindales</taxon>
        <taxon>Anacardiaceae</taxon>
        <taxon>Pistacia</taxon>
    </lineage>
</organism>
<sequence>MHLKVLNLWSNKSLDMLLTLLNEVLPEGSSLPKNTYGVKIMLHDMGLEWEKIHACKYDCALFWKENKKLENCPVCDESRYTMNNGTGKKIPHKVLRYFPLKL</sequence>
<protein>
    <submittedName>
        <fullName evidence="1">Uncharacterized protein</fullName>
    </submittedName>
</protein>
<evidence type="ECO:0000313" key="2">
    <source>
        <dbReference type="Proteomes" id="UP001164250"/>
    </source>
</evidence>